<feature type="compositionally biased region" description="Acidic residues" evidence="2">
    <location>
        <begin position="1"/>
        <end position="16"/>
    </location>
</feature>
<comment type="caution">
    <text evidence="4">The sequence shown here is derived from an EMBL/GenBank/DDBJ whole genome shotgun (WGS) entry which is preliminary data.</text>
</comment>
<feature type="region of interest" description="Disordered" evidence="2">
    <location>
        <begin position="1"/>
        <end position="60"/>
    </location>
</feature>
<evidence type="ECO:0000313" key="5">
    <source>
        <dbReference type="Proteomes" id="UP000006765"/>
    </source>
</evidence>
<proteinExistence type="predicted"/>
<evidence type="ECO:0000256" key="2">
    <source>
        <dbReference type="SAM" id="MobiDB-lite"/>
    </source>
</evidence>
<evidence type="ECO:0000313" key="4">
    <source>
        <dbReference type="EMBL" id="EKE45077.1"/>
    </source>
</evidence>
<feature type="domain" description="OmpA-like" evidence="3">
    <location>
        <begin position="248"/>
        <end position="368"/>
    </location>
</feature>
<reference evidence="4 5" key="1">
    <citation type="journal article" date="2012" name="J. Bacteriol.">
        <title>Draft Genome Sequence of Oceaniovalibus guishaninsula JLT2003T.</title>
        <authorList>
            <person name="Tang K."/>
            <person name="Liu K."/>
            <person name="Jiao N."/>
        </authorList>
    </citation>
    <scope>NUCLEOTIDE SEQUENCE [LARGE SCALE GENOMIC DNA]</scope>
    <source>
        <strain evidence="4 5">JLT2003</strain>
    </source>
</reference>
<dbReference type="PANTHER" id="PTHR30329:SF21">
    <property type="entry name" value="LIPOPROTEIN YIAD-RELATED"/>
    <property type="match status" value="1"/>
</dbReference>
<dbReference type="eggNOG" id="COG2885">
    <property type="taxonomic scope" value="Bacteria"/>
</dbReference>
<accession>K2HF05</accession>
<dbReference type="Pfam" id="PF00691">
    <property type="entry name" value="OmpA"/>
    <property type="match status" value="1"/>
</dbReference>
<dbReference type="InterPro" id="IPR036737">
    <property type="entry name" value="OmpA-like_sf"/>
</dbReference>
<gene>
    <name evidence="4" type="ORF">OCGS_0772</name>
</gene>
<protein>
    <submittedName>
        <fullName evidence="4">OmpA/MotB domain-containing protein</fullName>
    </submittedName>
</protein>
<dbReference type="GO" id="GO:0016020">
    <property type="term" value="C:membrane"/>
    <property type="evidence" value="ECO:0007669"/>
    <property type="project" value="UniProtKB-UniRule"/>
</dbReference>
<dbReference type="PROSITE" id="PS51123">
    <property type="entry name" value="OMPA_2"/>
    <property type="match status" value="1"/>
</dbReference>
<dbReference type="InterPro" id="IPR006665">
    <property type="entry name" value="OmpA-like"/>
</dbReference>
<dbReference type="CDD" id="cd07185">
    <property type="entry name" value="OmpA_C-like"/>
    <property type="match status" value="1"/>
</dbReference>
<dbReference type="Proteomes" id="UP000006765">
    <property type="component" value="Unassembled WGS sequence"/>
</dbReference>
<dbReference type="EMBL" id="AMGO01000011">
    <property type="protein sequence ID" value="EKE45077.1"/>
    <property type="molecule type" value="Genomic_DNA"/>
</dbReference>
<name>K2HF05_9RHOB</name>
<dbReference type="InterPro" id="IPR050330">
    <property type="entry name" value="Bact_OuterMem_StrucFunc"/>
</dbReference>
<organism evidence="4 5">
    <name type="scientific">Oceaniovalibus guishaninsula JLT2003</name>
    <dbReference type="NCBI Taxonomy" id="1231392"/>
    <lineage>
        <taxon>Bacteria</taxon>
        <taxon>Pseudomonadati</taxon>
        <taxon>Pseudomonadota</taxon>
        <taxon>Alphaproteobacteria</taxon>
        <taxon>Rhodobacterales</taxon>
        <taxon>Roseobacteraceae</taxon>
        <taxon>Oceaniovalibus</taxon>
    </lineage>
</organism>
<dbReference type="Gene3D" id="3.30.1330.60">
    <property type="entry name" value="OmpA-like domain"/>
    <property type="match status" value="1"/>
</dbReference>
<dbReference type="STRING" id="1231392.OCGS_0772"/>
<keyword evidence="1" id="KW-0472">Membrane</keyword>
<dbReference type="AlphaFoldDB" id="K2HF05"/>
<dbReference type="PANTHER" id="PTHR30329">
    <property type="entry name" value="STATOR ELEMENT OF FLAGELLAR MOTOR COMPLEX"/>
    <property type="match status" value="1"/>
</dbReference>
<feature type="compositionally biased region" description="Acidic residues" evidence="2">
    <location>
        <begin position="43"/>
        <end position="54"/>
    </location>
</feature>
<dbReference type="SUPFAM" id="SSF103088">
    <property type="entry name" value="OmpA-like"/>
    <property type="match status" value="1"/>
</dbReference>
<evidence type="ECO:0000259" key="3">
    <source>
        <dbReference type="PROSITE" id="PS51123"/>
    </source>
</evidence>
<evidence type="ECO:0000256" key="1">
    <source>
        <dbReference type="PROSITE-ProRule" id="PRU00473"/>
    </source>
</evidence>
<dbReference type="PATRIC" id="fig|1231392.3.peg.776"/>
<sequence length="375" mass="40651">MEDATGTEPDADDEQTETIADKNGDEEPVETPQAAAVAADSDSAGDVETEVIAEDDVRTSDQDFATAISNDEDADDDDDGLSNLEKALLLGAGAVAVGALLSNNRQVVARSDDRIVVSDPTGGYQLLKDDNALLRQPGNEVRTETFDDGSTRTTITREDGSRIVTIRDNELRVLQRSRIAPDGTETLLIDDTAETRPVNRAALTATAAAPSSDYRPEDLEGLRSALAEQGVFDRSYSLSQVRRIAEVRRQVPAVDLDNITFQTASAAITPEQADELASLGRFIRDSIEDDPSQVFLVEGHTDAVGDAAYNLALSDRRAESVALALTEYFNVPPENLVVQGYGEQFLRIDTQEAERANRRATIRNITPLLRTARND</sequence>
<keyword evidence="5" id="KW-1185">Reference proteome</keyword>